<sequence length="55" mass="5813">MNKTPVILCALAAIAVLVFLAIGDVINYPFAAGIGTALVLAAGLELHRNRKRSHQ</sequence>
<organism evidence="2 3">
    <name type="scientific">Streptomyces scopuliridis RB72</name>
    <dbReference type="NCBI Taxonomy" id="1440053"/>
    <lineage>
        <taxon>Bacteria</taxon>
        <taxon>Bacillati</taxon>
        <taxon>Actinomycetota</taxon>
        <taxon>Actinomycetes</taxon>
        <taxon>Kitasatosporales</taxon>
        <taxon>Streptomycetaceae</taxon>
        <taxon>Streptomyces</taxon>
    </lineage>
</organism>
<dbReference type="STRING" id="1440053.GCA_000718095_01644"/>
<reference evidence="2 3" key="1">
    <citation type="submission" date="2013-12" db="EMBL/GenBank/DDBJ databases">
        <title>Annotated genome of Streptomyces scopuliridis.</title>
        <authorList>
            <person name="Olson J.B."/>
        </authorList>
    </citation>
    <scope>NUCLEOTIDE SEQUENCE [LARGE SCALE GENOMIC DNA]</scope>
    <source>
        <strain evidence="2 3">RB72</strain>
    </source>
</reference>
<dbReference type="Proteomes" id="UP000245992">
    <property type="component" value="Unassembled WGS sequence"/>
</dbReference>
<feature type="transmembrane region" description="Helical" evidence="1">
    <location>
        <begin position="30"/>
        <end position="47"/>
    </location>
</feature>
<keyword evidence="3" id="KW-1185">Reference proteome</keyword>
<dbReference type="EMBL" id="AZSP01000382">
    <property type="protein sequence ID" value="PVE04741.1"/>
    <property type="molecule type" value="Genomic_DNA"/>
</dbReference>
<evidence type="ECO:0000313" key="3">
    <source>
        <dbReference type="Proteomes" id="UP000245992"/>
    </source>
</evidence>
<name>A0A2T7SPI1_9ACTN</name>
<keyword evidence="1" id="KW-0812">Transmembrane</keyword>
<dbReference type="RefSeq" id="WP_157848419.1">
    <property type="nucleotide sequence ID" value="NZ_AZSP01000382.1"/>
</dbReference>
<gene>
    <name evidence="2" type="ORF">Y717_09700</name>
</gene>
<dbReference type="AlphaFoldDB" id="A0A2T7SPI1"/>
<keyword evidence="1" id="KW-0472">Membrane</keyword>
<proteinExistence type="predicted"/>
<evidence type="ECO:0000256" key="1">
    <source>
        <dbReference type="SAM" id="Phobius"/>
    </source>
</evidence>
<comment type="caution">
    <text evidence="2">The sequence shown here is derived from an EMBL/GenBank/DDBJ whole genome shotgun (WGS) entry which is preliminary data.</text>
</comment>
<keyword evidence="1" id="KW-1133">Transmembrane helix</keyword>
<evidence type="ECO:0000313" key="2">
    <source>
        <dbReference type="EMBL" id="PVE04741.1"/>
    </source>
</evidence>
<protein>
    <submittedName>
        <fullName evidence="2">Uncharacterized protein</fullName>
    </submittedName>
</protein>
<accession>A0A2T7SPI1</accession>